<dbReference type="InterPro" id="IPR001638">
    <property type="entry name" value="Solute-binding_3/MltF_N"/>
</dbReference>
<evidence type="ECO:0000256" key="2">
    <source>
        <dbReference type="ARBA" id="ARBA00022729"/>
    </source>
</evidence>
<comment type="similarity">
    <text evidence="1">Belongs to the bacterial solute-binding protein 3 family.</text>
</comment>
<dbReference type="AlphaFoldDB" id="A0A974NFD0"/>
<evidence type="ECO:0000313" key="6">
    <source>
        <dbReference type="Proteomes" id="UP000595278"/>
    </source>
</evidence>
<dbReference type="Gene3D" id="3.40.190.10">
    <property type="entry name" value="Periplasmic binding protein-like II"/>
    <property type="match status" value="2"/>
</dbReference>
<dbReference type="EMBL" id="CP067393">
    <property type="protein sequence ID" value="QQP85606.1"/>
    <property type="molecule type" value="Genomic_DNA"/>
</dbReference>
<dbReference type="PANTHER" id="PTHR35936:SF19">
    <property type="entry name" value="AMINO-ACID-BINDING PROTEIN YXEM-RELATED"/>
    <property type="match status" value="1"/>
</dbReference>
<feature type="domain" description="Solute-binding protein family 3/N-terminal" evidence="4">
    <location>
        <begin position="30"/>
        <end position="254"/>
    </location>
</feature>
<dbReference type="PANTHER" id="PTHR35936">
    <property type="entry name" value="MEMBRANE-BOUND LYTIC MUREIN TRANSGLYCOSYLASE F"/>
    <property type="match status" value="1"/>
</dbReference>
<evidence type="ECO:0000256" key="1">
    <source>
        <dbReference type="ARBA" id="ARBA00010333"/>
    </source>
</evidence>
<organism evidence="5 6">
    <name type="scientific">Entomomonas asaccharolytica</name>
    <dbReference type="NCBI Taxonomy" id="2785331"/>
    <lineage>
        <taxon>Bacteria</taxon>
        <taxon>Pseudomonadati</taxon>
        <taxon>Pseudomonadota</taxon>
        <taxon>Gammaproteobacteria</taxon>
        <taxon>Pseudomonadales</taxon>
        <taxon>Pseudomonadaceae</taxon>
        <taxon>Entomomonas</taxon>
    </lineage>
</organism>
<dbReference type="Pfam" id="PF00497">
    <property type="entry name" value="SBP_bac_3"/>
    <property type="match status" value="1"/>
</dbReference>
<dbReference type="SUPFAM" id="SSF53850">
    <property type="entry name" value="Periplasmic binding protein-like II"/>
    <property type="match status" value="1"/>
</dbReference>
<protein>
    <submittedName>
        <fullName evidence="5">Transporter substrate-binding domain-containing protein</fullName>
    </submittedName>
</protein>
<accession>A0A974NFD0</accession>
<gene>
    <name evidence="5" type="ORF">JHT90_14755</name>
</gene>
<keyword evidence="2 3" id="KW-0732">Signal</keyword>
<reference evidence="5 6" key="1">
    <citation type="submission" date="2021-01" db="EMBL/GenBank/DDBJ databases">
        <title>Entomomonas sp. F2A isolated from a house cricket (Acheta domesticus).</title>
        <authorList>
            <person name="Spergser J."/>
            <person name="Busse H.-J."/>
        </authorList>
    </citation>
    <scope>NUCLEOTIDE SEQUENCE [LARGE SCALE GENOMIC DNA]</scope>
    <source>
        <strain evidence="5 6">F2A</strain>
    </source>
</reference>
<evidence type="ECO:0000259" key="4">
    <source>
        <dbReference type="SMART" id="SM00062"/>
    </source>
</evidence>
<dbReference type="RefSeq" id="WP_201092396.1">
    <property type="nucleotide sequence ID" value="NZ_CP067393.1"/>
</dbReference>
<evidence type="ECO:0000313" key="5">
    <source>
        <dbReference type="EMBL" id="QQP85606.1"/>
    </source>
</evidence>
<sequence>MKKLLAITLAFFAGAVFAESRLDTVMQKKVLAVCTTGDYKPYTFVNSDGTFEGIDIAMAKSLAKSLGAEVKWVKTTWKTLTPDFLTGECDIAMGGISVILERQKIAFFSNTLDIDGKIPLVRCENKDKYQTIEQINQPHVTLIEPKGGTNEAFVHKYLPKANLTLSDDNMAIFQQLVDKKYEVMITDSSEALYQQKRHPELCAINPTTPMQYGEKAYMLPKGDIIWKQYVDQWLHLAKATGEYQAVIDQWLASH</sequence>
<dbReference type="KEGG" id="eaz:JHT90_14755"/>
<feature type="signal peptide" evidence="3">
    <location>
        <begin position="1"/>
        <end position="18"/>
    </location>
</feature>
<proteinExistence type="inferred from homology"/>
<feature type="chain" id="PRO_5036695258" evidence="3">
    <location>
        <begin position="19"/>
        <end position="254"/>
    </location>
</feature>
<keyword evidence="6" id="KW-1185">Reference proteome</keyword>
<evidence type="ECO:0000256" key="3">
    <source>
        <dbReference type="SAM" id="SignalP"/>
    </source>
</evidence>
<name>A0A974NFD0_9GAMM</name>
<dbReference type="SMART" id="SM00062">
    <property type="entry name" value="PBPb"/>
    <property type="match status" value="1"/>
</dbReference>
<dbReference type="Proteomes" id="UP000595278">
    <property type="component" value="Chromosome"/>
</dbReference>